<evidence type="ECO:0000256" key="9">
    <source>
        <dbReference type="ARBA" id="ARBA00023136"/>
    </source>
</evidence>
<keyword evidence="5" id="KW-0812">Transmembrane</keyword>
<dbReference type="EMBL" id="JBCHKU010000033">
    <property type="protein sequence ID" value="MEM6250636.1"/>
    <property type="molecule type" value="Genomic_DNA"/>
</dbReference>
<dbReference type="Proteomes" id="UP001489333">
    <property type="component" value="Unassembled WGS sequence"/>
</dbReference>
<dbReference type="Pfam" id="PF13609">
    <property type="entry name" value="Porin_4"/>
    <property type="match status" value="1"/>
</dbReference>
<keyword evidence="14" id="KW-1185">Reference proteome</keyword>
<dbReference type="InterPro" id="IPR023614">
    <property type="entry name" value="Porin_dom_sf"/>
</dbReference>
<evidence type="ECO:0000313" key="14">
    <source>
        <dbReference type="Proteomes" id="UP001489333"/>
    </source>
</evidence>
<evidence type="ECO:0000256" key="8">
    <source>
        <dbReference type="ARBA" id="ARBA00023114"/>
    </source>
</evidence>
<protein>
    <submittedName>
        <fullName evidence="13">Porin</fullName>
    </submittedName>
</protein>
<feature type="signal peptide" evidence="11">
    <location>
        <begin position="1"/>
        <end position="23"/>
    </location>
</feature>
<dbReference type="InterPro" id="IPR002299">
    <property type="entry name" value="Porin_Neis"/>
</dbReference>
<evidence type="ECO:0000256" key="7">
    <source>
        <dbReference type="ARBA" id="ARBA00023065"/>
    </source>
</evidence>
<organism evidence="13 14">
    <name type="scientific">Shewanella vaxholmensis</name>
    <dbReference type="NCBI Taxonomy" id="3063535"/>
    <lineage>
        <taxon>Bacteria</taxon>
        <taxon>Pseudomonadati</taxon>
        <taxon>Pseudomonadota</taxon>
        <taxon>Gammaproteobacteria</taxon>
        <taxon>Alteromonadales</taxon>
        <taxon>Shewanellaceae</taxon>
        <taxon>Shewanella</taxon>
    </lineage>
</organism>
<gene>
    <name evidence="13" type="ORF">AAGS29_18745</name>
</gene>
<dbReference type="InterPro" id="IPR001702">
    <property type="entry name" value="Porin_Gram-ve"/>
</dbReference>
<comment type="subunit">
    <text evidence="2">Homotrimer.</text>
</comment>
<comment type="caution">
    <text evidence="13">The sequence shown here is derived from an EMBL/GenBank/DDBJ whole genome shotgun (WGS) entry which is preliminary data.</text>
</comment>
<dbReference type="PRINTS" id="PR00182">
    <property type="entry name" value="ECOLNEIPORIN"/>
</dbReference>
<feature type="chain" id="PRO_5045177426" evidence="11">
    <location>
        <begin position="24"/>
        <end position="370"/>
    </location>
</feature>
<accession>A0ABU9UYN3</accession>
<dbReference type="CDD" id="cd00342">
    <property type="entry name" value="gram_neg_porins"/>
    <property type="match status" value="1"/>
</dbReference>
<dbReference type="RefSeq" id="WP_342902374.1">
    <property type="nucleotide sequence ID" value="NZ_JBCHKU010000033.1"/>
</dbReference>
<proteinExistence type="predicted"/>
<dbReference type="Gene3D" id="2.40.160.10">
    <property type="entry name" value="Porin"/>
    <property type="match status" value="1"/>
</dbReference>
<keyword evidence="9" id="KW-0472">Membrane</keyword>
<evidence type="ECO:0000256" key="1">
    <source>
        <dbReference type="ARBA" id="ARBA00004571"/>
    </source>
</evidence>
<keyword evidence="4" id="KW-1134">Transmembrane beta strand</keyword>
<evidence type="ECO:0000256" key="4">
    <source>
        <dbReference type="ARBA" id="ARBA00022452"/>
    </source>
</evidence>
<dbReference type="PANTHER" id="PTHR34501">
    <property type="entry name" value="PROTEIN YDDL-RELATED"/>
    <property type="match status" value="1"/>
</dbReference>
<keyword evidence="8" id="KW-0626">Porin</keyword>
<evidence type="ECO:0000256" key="11">
    <source>
        <dbReference type="SAM" id="SignalP"/>
    </source>
</evidence>
<feature type="domain" description="Porin" evidence="12">
    <location>
        <begin position="11"/>
        <end position="346"/>
    </location>
</feature>
<dbReference type="PRINTS" id="PR00184">
    <property type="entry name" value="NEISSPPORIN"/>
</dbReference>
<dbReference type="PANTHER" id="PTHR34501:SF9">
    <property type="entry name" value="MAJOR OUTER MEMBRANE PROTEIN P.IA"/>
    <property type="match status" value="1"/>
</dbReference>
<name>A0ABU9UYN3_9GAMM</name>
<dbReference type="SUPFAM" id="SSF56935">
    <property type="entry name" value="Porins"/>
    <property type="match status" value="1"/>
</dbReference>
<evidence type="ECO:0000256" key="6">
    <source>
        <dbReference type="ARBA" id="ARBA00022729"/>
    </source>
</evidence>
<evidence type="ECO:0000313" key="13">
    <source>
        <dbReference type="EMBL" id="MEM6250636.1"/>
    </source>
</evidence>
<comment type="subcellular location">
    <subcellularLocation>
        <location evidence="1">Cell outer membrane</location>
        <topology evidence="1">Multi-pass membrane protein</topology>
    </subcellularLocation>
</comment>
<evidence type="ECO:0000259" key="12">
    <source>
        <dbReference type="Pfam" id="PF13609"/>
    </source>
</evidence>
<evidence type="ECO:0000256" key="5">
    <source>
        <dbReference type="ARBA" id="ARBA00022692"/>
    </source>
</evidence>
<keyword evidence="6 11" id="KW-0732">Signal</keyword>
<sequence>MKKTFISASVASVLALASFGALAEGPSFYGRLELALSHTDTAATLQGGTNGIDTKNYADENNAGTYLENNFSLLGVKGSEKIADGFEAIYQMEFQVENTSTTGDVFKARNTYLGLKTNAGTVLVGRNDTVFKQAEGGVDIFGNTNADIDRLISGQTRSADGMWYYSPKIAGLVTLNATYLFDDNDTTAKTSESLYALSATLGDKAFKAQNYYLAVAYNKGISGIDAYRGVAQVKLGQFKVGGLFQQSENVVNSDIDGNTYFVNVSYDLNGVNLKAEYGFDDAGFGNYYKNVNKYTVITQGTDGKDIITAKSWSGTDISIQNFNVGADYRLAKSTMVYGQYAMYRGDHVVAGNKVDLQDDNVFSVGVRYDF</sequence>
<dbReference type="InterPro" id="IPR033900">
    <property type="entry name" value="Gram_neg_porin_domain"/>
</dbReference>
<dbReference type="InterPro" id="IPR050298">
    <property type="entry name" value="Gram-neg_bact_OMP"/>
</dbReference>
<keyword evidence="10" id="KW-0998">Cell outer membrane</keyword>
<evidence type="ECO:0000256" key="10">
    <source>
        <dbReference type="ARBA" id="ARBA00023237"/>
    </source>
</evidence>
<reference evidence="13 14" key="1">
    <citation type="submission" date="2024-04" db="EMBL/GenBank/DDBJ databases">
        <title>Novel Shewanella species isolated from Baltic Sea sediments.</title>
        <authorList>
            <person name="Martin-Rodriguez A.J."/>
            <person name="Fernandez-Juarez V."/>
            <person name="Valeriano V.D."/>
            <person name="Mihindukulasooriya I."/>
            <person name="Ceresnova L."/>
            <person name="Joffre E."/>
            <person name="Jensie-Markopoulos S."/>
            <person name="Moore E.R.B."/>
            <person name="Sjoling A."/>
        </authorList>
    </citation>
    <scope>NUCLEOTIDE SEQUENCE [LARGE SCALE GENOMIC DNA]</scope>
    <source>
        <strain evidence="13 14">VAX-SP0-0CM-1</strain>
    </source>
</reference>
<evidence type="ECO:0000256" key="3">
    <source>
        <dbReference type="ARBA" id="ARBA00022448"/>
    </source>
</evidence>
<keyword evidence="7" id="KW-0406">Ion transport</keyword>
<keyword evidence="3" id="KW-0813">Transport</keyword>
<evidence type="ECO:0000256" key="2">
    <source>
        <dbReference type="ARBA" id="ARBA00011233"/>
    </source>
</evidence>